<protein>
    <submittedName>
        <fullName evidence="2">Uncharacterized protein</fullName>
    </submittedName>
</protein>
<gene>
    <name evidence="2" type="ORF">GCM10007167_04750</name>
</gene>
<name>A0A918YVY6_9GAMM</name>
<sequence>MRTLVMLVCGAVLTTAPVPARTQYDPGATQMIAEALREHTMRDEINRQLLPRAEVEPSSDEGGAGIAARRPDAAQLRALRSEYARRVRRDGRPSADAWLRKAASELGSRAGAAERAPGDGR</sequence>
<comment type="caution">
    <text evidence="2">The sequence shown here is derived from an EMBL/GenBank/DDBJ whole genome shotgun (WGS) entry which is preliminary data.</text>
</comment>
<keyword evidence="3" id="KW-1185">Reference proteome</keyword>
<dbReference type="Proteomes" id="UP000636453">
    <property type="component" value="Unassembled WGS sequence"/>
</dbReference>
<dbReference type="RefSeq" id="WP_146472669.1">
    <property type="nucleotide sequence ID" value="NZ_BNCF01000001.1"/>
</dbReference>
<accession>A0A918YVY6</accession>
<evidence type="ECO:0000256" key="1">
    <source>
        <dbReference type="SAM" id="MobiDB-lite"/>
    </source>
</evidence>
<dbReference type="AlphaFoldDB" id="A0A918YVY6"/>
<reference evidence="2" key="1">
    <citation type="journal article" date="2014" name="Int. J. Syst. Evol. Microbiol.">
        <title>Complete genome sequence of Corynebacterium casei LMG S-19264T (=DSM 44701T), isolated from a smear-ripened cheese.</title>
        <authorList>
            <consortium name="US DOE Joint Genome Institute (JGI-PGF)"/>
            <person name="Walter F."/>
            <person name="Albersmeier A."/>
            <person name="Kalinowski J."/>
            <person name="Ruckert C."/>
        </authorList>
    </citation>
    <scope>NUCLEOTIDE SEQUENCE</scope>
    <source>
        <strain evidence="2">KCTC 32020</strain>
    </source>
</reference>
<organism evidence="2 3">
    <name type="scientific">Vulcaniibacterium thermophilum</name>
    <dbReference type="NCBI Taxonomy" id="1169913"/>
    <lineage>
        <taxon>Bacteria</taxon>
        <taxon>Pseudomonadati</taxon>
        <taxon>Pseudomonadota</taxon>
        <taxon>Gammaproteobacteria</taxon>
        <taxon>Lysobacterales</taxon>
        <taxon>Lysobacteraceae</taxon>
        <taxon>Vulcaniibacterium</taxon>
    </lineage>
</organism>
<evidence type="ECO:0000313" key="2">
    <source>
        <dbReference type="EMBL" id="GHE26521.1"/>
    </source>
</evidence>
<feature type="region of interest" description="Disordered" evidence="1">
    <location>
        <begin position="45"/>
        <end position="72"/>
    </location>
</feature>
<dbReference type="EMBL" id="BNCF01000001">
    <property type="protein sequence ID" value="GHE26521.1"/>
    <property type="molecule type" value="Genomic_DNA"/>
</dbReference>
<proteinExistence type="predicted"/>
<reference evidence="2" key="2">
    <citation type="submission" date="2020-09" db="EMBL/GenBank/DDBJ databases">
        <authorList>
            <person name="Sun Q."/>
            <person name="Kim S."/>
        </authorList>
    </citation>
    <scope>NUCLEOTIDE SEQUENCE</scope>
    <source>
        <strain evidence="2">KCTC 32020</strain>
    </source>
</reference>
<evidence type="ECO:0000313" key="3">
    <source>
        <dbReference type="Proteomes" id="UP000636453"/>
    </source>
</evidence>
<dbReference type="OrthoDB" id="5976224at2"/>